<dbReference type="SMART" id="SM00534">
    <property type="entry name" value="MUTSac"/>
    <property type="match status" value="1"/>
</dbReference>
<dbReference type="Pfam" id="PF01624">
    <property type="entry name" value="MutS_I"/>
    <property type="match status" value="1"/>
</dbReference>
<dbReference type="InterPro" id="IPR036678">
    <property type="entry name" value="MutS_con_dom_sf"/>
</dbReference>
<evidence type="ECO:0000313" key="13">
    <source>
        <dbReference type="Proteomes" id="UP001159405"/>
    </source>
</evidence>
<dbReference type="InterPro" id="IPR027417">
    <property type="entry name" value="P-loop_NTPase"/>
</dbReference>
<gene>
    <name evidence="12" type="ORF">PLOB_00018837</name>
</gene>
<dbReference type="Gene3D" id="3.40.50.300">
    <property type="entry name" value="P-loop containing nucleotide triphosphate hydrolases"/>
    <property type="match status" value="1"/>
</dbReference>
<comment type="subcellular location">
    <subcellularLocation>
        <location evidence="1">Nucleus</location>
    </subcellularLocation>
</comment>
<dbReference type="InterPro" id="IPR036187">
    <property type="entry name" value="DNA_mismatch_repair_MutS_sf"/>
</dbReference>
<dbReference type="InterPro" id="IPR007861">
    <property type="entry name" value="DNA_mismatch_repair_MutS_clamp"/>
</dbReference>
<dbReference type="InterPro" id="IPR000432">
    <property type="entry name" value="DNA_mismatch_repair_MutS_C"/>
</dbReference>
<evidence type="ECO:0000313" key="12">
    <source>
        <dbReference type="EMBL" id="CAH3109753.1"/>
    </source>
</evidence>
<evidence type="ECO:0000256" key="7">
    <source>
        <dbReference type="ARBA" id="ARBA00023204"/>
    </source>
</evidence>
<dbReference type="Proteomes" id="UP001159405">
    <property type="component" value="Unassembled WGS sequence"/>
</dbReference>
<feature type="region of interest" description="Disordered" evidence="10">
    <location>
        <begin position="125"/>
        <end position="144"/>
    </location>
</feature>
<dbReference type="PANTHER" id="PTHR11361">
    <property type="entry name" value="DNA MISMATCH REPAIR PROTEIN MUTS FAMILY MEMBER"/>
    <property type="match status" value="1"/>
</dbReference>
<evidence type="ECO:0000256" key="1">
    <source>
        <dbReference type="ARBA" id="ARBA00004123"/>
    </source>
</evidence>
<dbReference type="SUPFAM" id="SSF52540">
    <property type="entry name" value="P-loop containing nucleoside triphosphate hydrolases"/>
    <property type="match status" value="1"/>
</dbReference>
<feature type="compositionally biased region" description="Low complexity" evidence="10">
    <location>
        <begin position="12"/>
        <end position="27"/>
    </location>
</feature>
<dbReference type="PANTHER" id="PTHR11361:SF122">
    <property type="entry name" value="DNA MISMATCH REPAIR PROTEIN MSH3"/>
    <property type="match status" value="1"/>
</dbReference>
<dbReference type="Gene3D" id="1.10.1420.10">
    <property type="match status" value="2"/>
</dbReference>
<keyword evidence="13" id="KW-1185">Reference proteome</keyword>
<dbReference type="Gene3D" id="3.40.1170.10">
    <property type="entry name" value="DNA repair protein MutS, domain I"/>
    <property type="match status" value="1"/>
</dbReference>
<keyword evidence="7 9" id="KW-0234">DNA repair</keyword>
<feature type="region of interest" description="Disordered" evidence="10">
    <location>
        <begin position="1"/>
        <end position="33"/>
    </location>
</feature>
<evidence type="ECO:0000256" key="8">
    <source>
        <dbReference type="ARBA" id="ARBA00023242"/>
    </source>
</evidence>
<evidence type="ECO:0000256" key="4">
    <source>
        <dbReference type="ARBA" id="ARBA00022763"/>
    </source>
</evidence>
<feature type="region of interest" description="Disordered" evidence="10">
    <location>
        <begin position="70"/>
        <end position="108"/>
    </location>
</feature>
<feature type="domain" description="DNA mismatch repair proteins mutS family" evidence="11">
    <location>
        <begin position="992"/>
        <end position="1008"/>
    </location>
</feature>
<dbReference type="SMART" id="SM00533">
    <property type="entry name" value="MUTSd"/>
    <property type="match status" value="1"/>
</dbReference>
<organism evidence="12 13">
    <name type="scientific">Porites lobata</name>
    <dbReference type="NCBI Taxonomy" id="104759"/>
    <lineage>
        <taxon>Eukaryota</taxon>
        <taxon>Metazoa</taxon>
        <taxon>Cnidaria</taxon>
        <taxon>Anthozoa</taxon>
        <taxon>Hexacorallia</taxon>
        <taxon>Scleractinia</taxon>
        <taxon>Fungiina</taxon>
        <taxon>Poritidae</taxon>
        <taxon>Porites</taxon>
    </lineage>
</organism>
<dbReference type="SUPFAM" id="SSF48334">
    <property type="entry name" value="DNA repair protein MutS, domain III"/>
    <property type="match status" value="1"/>
</dbReference>
<evidence type="ECO:0000256" key="10">
    <source>
        <dbReference type="SAM" id="MobiDB-lite"/>
    </source>
</evidence>
<feature type="compositionally biased region" description="Basic and acidic residues" evidence="10">
    <location>
        <begin position="125"/>
        <end position="139"/>
    </location>
</feature>
<keyword evidence="6 9" id="KW-0238">DNA-binding</keyword>
<proteinExistence type="inferred from homology"/>
<dbReference type="InterPro" id="IPR007860">
    <property type="entry name" value="DNA_mmatch_repair_MutS_con_dom"/>
</dbReference>
<dbReference type="NCBIfam" id="NF003810">
    <property type="entry name" value="PRK05399.1"/>
    <property type="match status" value="1"/>
</dbReference>
<keyword evidence="5" id="KW-0067">ATP-binding</keyword>
<dbReference type="PROSITE" id="PS00486">
    <property type="entry name" value="DNA_MISMATCH_REPAIR_2"/>
    <property type="match status" value="1"/>
</dbReference>
<keyword evidence="4 9" id="KW-0227">DNA damage</keyword>
<dbReference type="SUPFAM" id="SSF53150">
    <property type="entry name" value="DNA repair protein MutS, domain II"/>
    <property type="match status" value="1"/>
</dbReference>
<accession>A0ABN8NLM6</accession>
<evidence type="ECO:0000256" key="9">
    <source>
        <dbReference type="RuleBase" id="RU003756"/>
    </source>
</evidence>
<comment type="caution">
    <text evidence="12">The sequence shown here is derived from an EMBL/GenBank/DDBJ whole genome shotgun (WGS) entry which is preliminary data.</text>
</comment>
<dbReference type="SUPFAM" id="SSF55271">
    <property type="entry name" value="DNA repair protein MutS, domain I"/>
    <property type="match status" value="1"/>
</dbReference>
<dbReference type="Pfam" id="PF00488">
    <property type="entry name" value="MutS_V"/>
    <property type="match status" value="1"/>
</dbReference>
<dbReference type="InterPro" id="IPR045076">
    <property type="entry name" value="MutS"/>
</dbReference>
<dbReference type="InterPro" id="IPR016151">
    <property type="entry name" value="DNA_mismatch_repair_MutS_N"/>
</dbReference>
<evidence type="ECO:0000256" key="3">
    <source>
        <dbReference type="ARBA" id="ARBA00022741"/>
    </source>
</evidence>
<keyword evidence="3 9" id="KW-0547">Nucleotide-binding</keyword>
<dbReference type="Gene3D" id="3.30.420.110">
    <property type="entry name" value="MutS, connector domain"/>
    <property type="match status" value="1"/>
</dbReference>
<evidence type="ECO:0000256" key="5">
    <source>
        <dbReference type="ARBA" id="ARBA00022840"/>
    </source>
</evidence>
<dbReference type="InterPro" id="IPR007695">
    <property type="entry name" value="DNA_mismatch_repair_MutS-lik_N"/>
</dbReference>
<dbReference type="Pfam" id="PF05190">
    <property type="entry name" value="MutS_IV"/>
    <property type="match status" value="1"/>
</dbReference>
<evidence type="ECO:0000256" key="6">
    <source>
        <dbReference type="ARBA" id="ARBA00023125"/>
    </source>
</evidence>
<comment type="similarity">
    <text evidence="2">Belongs to the DNA mismatch repair MutS family. MSH3 subfamily.</text>
</comment>
<keyword evidence="8" id="KW-0539">Nucleus</keyword>
<dbReference type="EMBL" id="CALNXK010000022">
    <property type="protein sequence ID" value="CAH3109753.1"/>
    <property type="molecule type" value="Genomic_DNA"/>
</dbReference>
<comment type="function">
    <text evidence="9">Component of the post-replicative DNA mismatch repair system (MMR).</text>
</comment>
<dbReference type="Pfam" id="PF05192">
    <property type="entry name" value="MutS_III"/>
    <property type="match status" value="1"/>
</dbReference>
<reference evidence="12 13" key="1">
    <citation type="submission" date="2022-05" db="EMBL/GenBank/DDBJ databases">
        <authorList>
            <consortium name="Genoscope - CEA"/>
            <person name="William W."/>
        </authorList>
    </citation>
    <scope>NUCLEOTIDE SEQUENCE [LARGE SCALE GENOMIC DNA]</scope>
</reference>
<name>A0ABN8NLM6_9CNID</name>
<evidence type="ECO:0000259" key="11">
    <source>
        <dbReference type="PROSITE" id="PS00486"/>
    </source>
</evidence>
<protein>
    <recommendedName>
        <fullName evidence="11">DNA mismatch repair proteins mutS family domain-containing protein</fullName>
    </recommendedName>
</protein>
<evidence type="ECO:0000256" key="2">
    <source>
        <dbReference type="ARBA" id="ARBA00007094"/>
    </source>
</evidence>
<dbReference type="Pfam" id="PF05188">
    <property type="entry name" value="MutS_II"/>
    <property type="match status" value="1"/>
</dbReference>
<sequence>MKKLNLGKLRCSTASSSKGYPSSSRSSAKNQSQATISSFFINKSCSKDENKVTAKSAKSAVKRTAASILLHDGDDGDSQNNHKKQRFDTELLSTQDDKSHDPLTSTDNEVIRPSTMTKLSCFRKDSNVKDSSTKTEHSRAQNSKECVDDNMELDNDMDRTNLSSGCSFSGAKMDDVKDMDVKKTENLQKVRPNLEQFACASRPASCKTKLTSTEKSEPNGSKTFNLKPKSAYTPLELQFVEVKSNYPDVILFVECGYRYRFFGEDAEIAAKELNIFCHVDHNFQTASIPTHRLHVHVKRLVSKGYKVGVVKQTETAALKAAGENKSKVFTRKLHALYTKTTLVGEDLKMLDDLEETQDSVEMGSGYLMCLVETNLSDKKTSSDMVKRTFGLVAVQPSTGDIIYDEFEDGPGFTELETHFEHISPEELLLPYSVSESTNTFIKEYVTRLQRPEDSIRLERMADQLYEESAVLKQITEFYDQHMSERNHQLCKLNIERESPLNADQETSTALEVLLNLPKSVQMCFAALIQYLQDFKLEKILRLTSNFSKFSIQNKFVKLSGQTLRNLEIFKNQTNGSEKSSLFWVINHTTTAFGRRLLKKWISRPLRTVSAIEERLSAVTELCSPNASCLSHVKGLLSQLPDLERGLCTIFHKKCTPAEFVTITKSLVNLAKHLQSNQQVATTKLESPLLRSIFAEVPNYLNDVGDFLKLVNEKAAKEGDKTRLFDDLTQFPEIMKCNLEIDRIIAELKSHRSEFRQVLRHPSLDYCCVSGNEFLIEVRNANLRMVPSDWIKISATKQVSRFRTPFVEEKFKILCQWREQLSIAAQEAWLEFLALFSEGCSRYRWAVHCIATLDCLFSLAAVAKQPGFVRPFVRDCESHIYIKQGRHPVIDNLLPENEQFVPNDTDMNVNDNRCMIITGPNMGGKSSYIKQVALIVILAQTGSYVPAEEAKVGVLDAVFTRMGASDNIYKGQSTFMVELQETSDIIAQATPKSLVILDELGRGTSTHDGTAIAYATLHHFISKVSSLTLFVTHYPSLAELEVAFPKHVTNNHMAFMTSQEQQSDQQCLEGGEGESIPSVTFLYHVVNGAAGRSYGLNVARLAGIPSEILNTAAKKSHELENQITHRRYMKTIFQDICSSSSVTPESIKNLMDSLTTFAPG</sequence>
<dbReference type="InterPro" id="IPR007696">
    <property type="entry name" value="DNA_mismatch_repair_MutS_core"/>
</dbReference>